<dbReference type="EMBL" id="JAVDQD010000003">
    <property type="protein sequence ID" value="MDR6239691.1"/>
    <property type="molecule type" value="Genomic_DNA"/>
</dbReference>
<dbReference type="Proteomes" id="UP001185092">
    <property type="component" value="Unassembled WGS sequence"/>
</dbReference>
<evidence type="ECO:0000313" key="2">
    <source>
        <dbReference type="Proteomes" id="UP001185092"/>
    </source>
</evidence>
<dbReference type="SUPFAM" id="SSF69304">
    <property type="entry name" value="Tricorn protease N-terminal domain"/>
    <property type="match status" value="1"/>
</dbReference>
<dbReference type="RefSeq" id="WP_309939435.1">
    <property type="nucleotide sequence ID" value="NZ_AP025305.1"/>
</dbReference>
<dbReference type="AlphaFoldDB" id="A0AAE3XKU6"/>
<name>A0AAE3XKU6_9BACT</name>
<reference evidence="1" key="1">
    <citation type="submission" date="2023-07" db="EMBL/GenBank/DDBJ databases">
        <title>Genomic Encyclopedia of Type Strains, Phase IV (KMG-IV): sequencing the most valuable type-strain genomes for metagenomic binning, comparative biology and taxonomic classification.</title>
        <authorList>
            <person name="Goeker M."/>
        </authorList>
    </citation>
    <scope>NUCLEOTIDE SEQUENCE</scope>
    <source>
        <strain evidence="1">DSM 26174</strain>
    </source>
</reference>
<protein>
    <recommendedName>
        <fullName evidence="3">WD40 repeat protein</fullName>
    </recommendedName>
</protein>
<evidence type="ECO:0000313" key="1">
    <source>
        <dbReference type="EMBL" id="MDR6239691.1"/>
    </source>
</evidence>
<dbReference type="PANTHER" id="PTHR36842">
    <property type="entry name" value="PROTEIN TOLB HOMOLOG"/>
    <property type="match status" value="1"/>
</dbReference>
<sequence>MDFNKILQKHFFLIAFMLVVSLQVRGQIAGQLANNPSNLKWYRIKTDNFSVVFPKGFYFQANRVANNLEAIYLPVSSSLEVDPHHLTVILQNQGSISNGFVTMSPRRSEFFTTSPQNYNFLGTNDWLNLLSIHEFRHVVQYERAFQGPTKWFYWLFGEQSAGFLANISLPNWFWEGDAVVTETALTKSGRGRIPQFSALLRANVVEKGVFNYEKQTLRSFKDYIPNHYVTGYYLASSLRRSHGKDAWAEVLDISYRKPIRPWPWSRSVHDVSGQYVADFYDSTFVDLKEKWEHEIDELSLTEFRCLNQVNPKVYTDYMYPKVGDGGEVYCLRSGIGDILQLVKLDVENGDEKVLYTMGPFIDPGKISFGKETLVWSEYRYDPRWLRRSYADVFAYNVKTGKKRRLTKKERYFAPAISKDESKIVAVEESDNYTFNIVVLDASTGELVISFENEANNFYSMPSWSEDGTKIYVIKHFENGNALVELDVETEEERVLTDLVEYNIGYPEQFGEYVYINSAQSGIDNIYAVNLKTKELKQVTTSKFGAYNPSLNSRTGQLMYNDFRSTGMNVVSVDLDSLDWRDAGKVKYSGIDYYQPIVDQEEDVLPLLDSMNPTQYKEERYRTWKHLLEPYSWGLAVSSSDFQNYFGLVSQDNMSTMALGAGYQIDYNEWTGKWKADISYQGIYPIIDFGVSSGYRRATVTLEDGDEKTSWNEQSLYAGLRLPLLLTNSRFSQRLSIGANYELLRVENYSVPRTKYEQIGNGNLQTVKMNLNYSRLLRMAYRDIYPKWGQRFYASYRDTPFEGKYKGKQFISDLRLYFPGLFPQHSFQLRGGVTYNDEENYAFQTNVLFPRGYSYQIFKNLYTASVYYGLPLAYPDWALGSFMNVQRLRALAFYDYGKGYDNLAGINREYNSFGADFYVDANFLRYPYLVSVGTRFVYVPEKNSGGFYFLLNISGF</sequence>
<gene>
    <name evidence="1" type="ORF">HNQ88_002739</name>
</gene>
<evidence type="ECO:0008006" key="3">
    <source>
        <dbReference type="Google" id="ProtNLM"/>
    </source>
</evidence>
<comment type="caution">
    <text evidence="1">The sequence shown here is derived from an EMBL/GenBank/DDBJ whole genome shotgun (WGS) entry which is preliminary data.</text>
</comment>
<proteinExistence type="predicted"/>
<accession>A0AAE3XKU6</accession>
<dbReference type="PANTHER" id="PTHR36842:SF1">
    <property type="entry name" value="PROTEIN TOLB"/>
    <property type="match status" value="1"/>
</dbReference>
<dbReference type="InterPro" id="IPR011042">
    <property type="entry name" value="6-blade_b-propeller_TolB-like"/>
</dbReference>
<dbReference type="Gene3D" id="2.120.10.30">
    <property type="entry name" value="TolB, C-terminal domain"/>
    <property type="match status" value="1"/>
</dbReference>
<keyword evidence="2" id="KW-1185">Reference proteome</keyword>
<organism evidence="1 2">
    <name type="scientific">Aureibacter tunicatorum</name>
    <dbReference type="NCBI Taxonomy" id="866807"/>
    <lineage>
        <taxon>Bacteria</taxon>
        <taxon>Pseudomonadati</taxon>
        <taxon>Bacteroidota</taxon>
        <taxon>Cytophagia</taxon>
        <taxon>Cytophagales</taxon>
        <taxon>Persicobacteraceae</taxon>
        <taxon>Aureibacter</taxon>
    </lineage>
</organism>